<evidence type="ECO:0000256" key="4">
    <source>
        <dbReference type="ARBA" id="ARBA00022741"/>
    </source>
</evidence>
<sequence length="1044" mass="118379">MADIVIGAMGSLVPKLGELLKEEYNLQTDVKNRIRSLTGELEGAQAALHKVAEVPQDQLDRQVKLWAREVRESSYDMEDIIDTYLLHVQDRDSAKQKSLLERLCEKIANLFKKSKARRDISVGVKDIMTHLDEVTERCRRYKVDDIVARPTTTTAVDPRLSAMYNKVKNLIGIDKSSGELISKLQPLQRGSVLNSKMKIVSVVGVGGLGKTTLAKAVYDKHKGDFDRGAFVSVGRNPDLKKVIQQILIALDKKRYMKFNFGHFSEIHQFIVELKDFLLQNKRYFIVIDDVWEIQSWDTIKLAIDDENNCGGRIIVTTRKMEVATKAGEVYKLQPLPNYSSRELFYKRMYGDEGSHVDNMPDEISDKILKKCGGIPLAIITMASLLADKPREKWYEIYKTIGFGRKVSNDVENTTTRILSFSYYDLPLHLRTCFLYLGTFPEDSIIYKGPLIWRWVAEGFIHEEQRTLLFETGEKYFNDLINRSLIQGVETECVITGCRVHDIVLDFIRSMSHEENFFTILDNSGQDTPSKSPIRRLAHHNMTIRWHTIHQTVRSFSVQGCVIESWVPLFSFTFLRVLAIKDCHPIDGCCLRVEHVGKLLHLRYLELSGTPIHRVPEEIGALRLLQTLDLLGSEINETPSSSSLPIQLLCLRISLYYVRHYGERGWVERLTSLEELFIDDRSFQWKELTSLRELRVLNAYISVCNSESMGYLSHLDKLQHLHISSGNQRFQEAASFVLPHQLRYFSVPSVEFPKLPPCINPSGLPHLSHLYLHLVDMDEQDLKNLGGLPELRFLGLVLYNSTAMISNINDSNVDYFPKLRCLNLCWAMVLFVANEVDKNIVSFHLWDGDSHIAVPFDSEGDELQRSMPAAAASDHENKEGGSIFIGEGIAGAPHHRFMPSLQVLQIRIPRTAALDHDDCECNNLIGWEYLSSLREISVDLSFYIDDASDAANLEKVKEALRQAADEHPNHPTLLFMEEEEEEDGGDDDDDSSNDDGGGDGDSDAASDDGGDGDDDGFNGDDSDDGDDIDNNSRGDEEQPAKRLRN</sequence>
<dbReference type="FunFam" id="1.10.10.10:FF:000322">
    <property type="entry name" value="Probable disease resistance protein At1g63360"/>
    <property type="match status" value="1"/>
</dbReference>
<evidence type="ECO:0000256" key="6">
    <source>
        <dbReference type="ARBA" id="ARBA00023054"/>
    </source>
</evidence>
<evidence type="ECO:0000313" key="12">
    <source>
        <dbReference type="EMBL" id="KAJ1256687.1"/>
    </source>
</evidence>
<reference evidence="12 13" key="1">
    <citation type="submission" date="2022-10" db="EMBL/GenBank/DDBJ databases">
        <title>WGS assembly of Paspalum vaginatum 540-79.</title>
        <authorList>
            <person name="Sun G."/>
            <person name="Wase N."/>
            <person name="Shu S."/>
            <person name="Jenkins J."/>
            <person name="Zhou B."/>
            <person name="Torres-Rodriguez J."/>
            <person name="Chen C."/>
            <person name="Sandor L."/>
            <person name="Plott C."/>
            <person name="Yoshinga Y."/>
            <person name="Daum C."/>
            <person name="Qi P."/>
            <person name="Barry K."/>
            <person name="Lipzen A."/>
            <person name="Berry L."/>
            <person name="Pedersen C."/>
            <person name="Gottilla T."/>
            <person name="Foltz A."/>
            <person name="Yu H."/>
            <person name="O'Malley R."/>
            <person name="Zhang C."/>
            <person name="Devos K."/>
            <person name="Sigmon B."/>
            <person name="Yu B."/>
            <person name="Obata T."/>
            <person name="Schmutz J."/>
            <person name="Schnable J."/>
        </authorList>
    </citation>
    <scope>NUCLEOTIDE SEQUENCE [LARGE SCALE GENOMIC DNA]</scope>
    <source>
        <strain evidence="13">cv. 540-79</strain>
    </source>
</reference>
<dbReference type="InterPro" id="IPR042197">
    <property type="entry name" value="Apaf_helical"/>
</dbReference>
<evidence type="ECO:0000256" key="1">
    <source>
        <dbReference type="ARBA" id="ARBA00008894"/>
    </source>
</evidence>
<dbReference type="Gene3D" id="1.10.8.430">
    <property type="entry name" value="Helical domain of apoptotic protease-activating factors"/>
    <property type="match status" value="1"/>
</dbReference>
<dbReference type="SUPFAM" id="SSF52058">
    <property type="entry name" value="L domain-like"/>
    <property type="match status" value="1"/>
</dbReference>
<dbReference type="InterPro" id="IPR044974">
    <property type="entry name" value="Disease_R_plants"/>
</dbReference>
<dbReference type="Gene3D" id="1.20.5.4130">
    <property type="match status" value="1"/>
</dbReference>
<dbReference type="InterPro" id="IPR041118">
    <property type="entry name" value="Rx_N"/>
</dbReference>
<dbReference type="GO" id="GO:0043531">
    <property type="term" value="F:ADP binding"/>
    <property type="evidence" value="ECO:0007669"/>
    <property type="project" value="InterPro"/>
</dbReference>
<proteinExistence type="inferred from homology"/>
<dbReference type="InterPro" id="IPR036388">
    <property type="entry name" value="WH-like_DNA-bd_sf"/>
</dbReference>
<keyword evidence="5" id="KW-0611">Plant defense</keyword>
<evidence type="ECO:0000259" key="9">
    <source>
        <dbReference type="Pfam" id="PF18052"/>
    </source>
</evidence>
<keyword evidence="4" id="KW-0547">Nucleotide-binding</keyword>
<dbReference type="InterPro" id="IPR055414">
    <property type="entry name" value="LRR_R13L4/SHOC2-like"/>
</dbReference>
<comment type="caution">
    <text evidence="12">The sequence shown here is derived from an EMBL/GenBank/DDBJ whole genome shotgun (WGS) entry which is preliminary data.</text>
</comment>
<feature type="domain" description="Disease resistance R13L4/SHOC-2-like LRR" evidence="11">
    <location>
        <begin position="552"/>
        <end position="972"/>
    </location>
</feature>
<dbReference type="PANTHER" id="PTHR23155">
    <property type="entry name" value="DISEASE RESISTANCE PROTEIN RP"/>
    <property type="match status" value="1"/>
</dbReference>
<evidence type="ECO:0000256" key="3">
    <source>
        <dbReference type="ARBA" id="ARBA00022737"/>
    </source>
</evidence>
<evidence type="ECO:0000259" key="11">
    <source>
        <dbReference type="Pfam" id="PF23598"/>
    </source>
</evidence>
<accession>A0A9W7XDR6</accession>
<evidence type="ECO:0008006" key="14">
    <source>
        <dbReference type="Google" id="ProtNLM"/>
    </source>
</evidence>
<dbReference type="GO" id="GO:0009626">
    <property type="term" value="P:plant-type hypersensitive response"/>
    <property type="evidence" value="ECO:0007669"/>
    <property type="project" value="UniProtKB-ARBA"/>
</dbReference>
<protein>
    <recommendedName>
        <fullName evidence="14">AAA+ ATPase domain-containing protein</fullName>
    </recommendedName>
</protein>
<keyword evidence="6" id="KW-0175">Coiled coil</keyword>
<dbReference type="InterPro" id="IPR002182">
    <property type="entry name" value="NB-ARC"/>
</dbReference>
<comment type="similarity">
    <text evidence="1">Belongs to the disease resistance NB-LRR family.</text>
</comment>
<dbReference type="Pfam" id="PF00931">
    <property type="entry name" value="NB-ARC"/>
    <property type="match status" value="1"/>
</dbReference>
<feature type="domain" description="NB-ARC" evidence="8">
    <location>
        <begin position="194"/>
        <end position="328"/>
    </location>
</feature>
<dbReference type="CDD" id="cd14798">
    <property type="entry name" value="RX-CC_like"/>
    <property type="match status" value="1"/>
</dbReference>
<keyword evidence="2" id="KW-0433">Leucine-rich repeat</keyword>
<feature type="region of interest" description="Disordered" evidence="7">
    <location>
        <begin position="977"/>
        <end position="1044"/>
    </location>
</feature>
<dbReference type="GO" id="GO:0042742">
    <property type="term" value="P:defense response to bacterium"/>
    <property type="evidence" value="ECO:0007669"/>
    <property type="project" value="UniProtKB-ARBA"/>
</dbReference>
<dbReference type="Proteomes" id="UP001164776">
    <property type="component" value="Unassembled WGS sequence"/>
</dbReference>
<evidence type="ECO:0000259" key="10">
    <source>
        <dbReference type="Pfam" id="PF23559"/>
    </source>
</evidence>
<keyword evidence="13" id="KW-1185">Reference proteome</keyword>
<evidence type="ECO:0000256" key="2">
    <source>
        <dbReference type="ARBA" id="ARBA00022614"/>
    </source>
</evidence>
<feature type="domain" description="Disease resistance N-terminal" evidence="9">
    <location>
        <begin position="8"/>
        <end position="98"/>
    </location>
</feature>
<keyword evidence="3" id="KW-0677">Repeat</keyword>
<evidence type="ECO:0000259" key="8">
    <source>
        <dbReference type="Pfam" id="PF00931"/>
    </source>
</evidence>
<evidence type="ECO:0000256" key="7">
    <source>
        <dbReference type="SAM" id="MobiDB-lite"/>
    </source>
</evidence>
<feature type="compositionally biased region" description="Acidic residues" evidence="7">
    <location>
        <begin position="977"/>
        <end position="1028"/>
    </location>
</feature>
<gene>
    <name evidence="12" type="ORF">BS78_K335700</name>
</gene>
<dbReference type="InterPro" id="IPR027417">
    <property type="entry name" value="P-loop_NTPase"/>
</dbReference>
<evidence type="ECO:0000313" key="13">
    <source>
        <dbReference type="Proteomes" id="UP001164776"/>
    </source>
</evidence>
<dbReference type="Gene3D" id="3.40.50.300">
    <property type="entry name" value="P-loop containing nucleotide triphosphate hydrolases"/>
    <property type="match status" value="1"/>
</dbReference>
<organism evidence="12 13">
    <name type="scientific">Paspalum vaginatum</name>
    <name type="common">seashore paspalum</name>
    <dbReference type="NCBI Taxonomy" id="158149"/>
    <lineage>
        <taxon>Eukaryota</taxon>
        <taxon>Viridiplantae</taxon>
        <taxon>Streptophyta</taxon>
        <taxon>Embryophyta</taxon>
        <taxon>Tracheophyta</taxon>
        <taxon>Spermatophyta</taxon>
        <taxon>Magnoliopsida</taxon>
        <taxon>Liliopsida</taxon>
        <taxon>Poales</taxon>
        <taxon>Poaceae</taxon>
        <taxon>PACMAD clade</taxon>
        <taxon>Panicoideae</taxon>
        <taxon>Andropogonodae</taxon>
        <taxon>Paspaleae</taxon>
        <taxon>Paspalinae</taxon>
        <taxon>Paspalum</taxon>
    </lineage>
</organism>
<dbReference type="Pfam" id="PF18052">
    <property type="entry name" value="Rx_N"/>
    <property type="match status" value="1"/>
</dbReference>
<evidence type="ECO:0000256" key="5">
    <source>
        <dbReference type="ARBA" id="ARBA00022821"/>
    </source>
</evidence>
<dbReference type="PANTHER" id="PTHR23155:SF1116">
    <property type="entry name" value="OS12G0273300 PROTEIN"/>
    <property type="match status" value="1"/>
</dbReference>
<feature type="compositionally biased region" description="Basic and acidic residues" evidence="7">
    <location>
        <begin position="1029"/>
        <end position="1044"/>
    </location>
</feature>
<dbReference type="SUPFAM" id="SSF52540">
    <property type="entry name" value="P-loop containing nucleoside triphosphate hydrolases"/>
    <property type="match status" value="1"/>
</dbReference>
<dbReference type="GO" id="GO:0002758">
    <property type="term" value="P:innate immune response-activating signaling pathway"/>
    <property type="evidence" value="ECO:0007669"/>
    <property type="project" value="UniProtKB-ARBA"/>
</dbReference>
<dbReference type="Pfam" id="PF23598">
    <property type="entry name" value="LRR_14"/>
    <property type="match status" value="1"/>
</dbReference>
<name>A0A9W7XDR6_9POAL</name>
<dbReference type="AlphaFoldDB" id="A0A9W7XDR6"/>
<dbReference type="Pfam" id="PF23559">
    <property type="entry name" value="WHD_DRP"/>
    <property type="match status" value="1"/>
</dbReference>
<dbReference type="Gene3D" id="1.10.10.10">
    <property type="entry name" value="Winged helix-like DNA-binding domain superfamily/Winged helix DNA-binding domain"/>
    <property type="match status" value="1"/>
</dbReference>
<dbReference type="PRINTS" id="PR00364">
    <property type="entry name" value="DISEASERSIST"/>
</dbReference>
<feature type="domain" description="Disease resistance protein winged helix" evidence="10">
    <location>
        <begin position="439"/>
        <end position="507"/>
    </location>
</feature>
<dbReference type="EMBL" id="MU629492">
    <property type="protein sequence ID" value="KAJ1256687.1"/>
    <property type="molecule type" value="Genomic_DNA"/>
</dbReference>
<dbReference type="InterPro" id="IPR038005">
    <property type="entry name" value="RX-like_CC"/>
</dbReference>
<dbReference type="InterPro" id="IPR032675">
    <property type="entry name" value="LRR_dom_sf"/>
</dbReference>
<dbReference type="InterPro" id="IPR058922">
    <property type="entry name" value="WHD_DRP"/>
</dbReference>
<dbReference type="Gene3D" id="3.80.10.10">
    <property type="entry name" value="Ribonuclease Inhibitor"/>
    <property type="match status" value="1"/>
</dbReference>
<dbReference type="OrthoDB" id="693948at2759"/>